<dbReference type="Proteomes" id="UP000000492">
    <property type="component" value="Chromosome"/>
</dbReference>
<name>F8DYL6_CORRG</name>
<dbReference type="PANTHER" id="PTHR31645:SF0">
    <property type="entry name" value="OLIGOPEPTIDE TRANSPORTER YGL114W-RELATED"/>
    <property type="match status" value="1"/>
</dbReference>
<evidence type="ECO:0000256" key="6">
    <source>
        <dbReference type="SAM" id="MobiDB-lite"/>
    </source>
</evidence>
<sequence>MNSSPGSEGSAKPRSTAPQSGVTGPNATETAQVRTSPVREFTLRAVILGGIITLIFTAANVYLGLRVGLTFATSIPAAVISMAILRNFKNHTIQENNIVQTIASAAGTLSAIIFVLPGLIMVGWWQGFPYWTTAAVCAIGGILGVMFSIPLRRALVTGSDLPFPEGVAAAEVLKVGDTHPDLSTGSTTGTSDLSDSDATPASTSSDPAVGATPSATDANEENKQGLRMIIAGAFASAGMAILGAMKLAATELSTFFRVGSGGTMVGGSLSLALIGVGHLVGLSVGISMIIGLIISRGVLLPMHTSGLLPAEGDISDVVSSTFATDVRFIGAGAMAIAAVWALLKIIGPIIKGIKESLASSRARQAGETVALTEKDIPFPVVAGVTLGSMIPVGILLWLFVKDSAITHHMSGLIILSIVYTLLVGLIVASICGYMAGLIGASNSPISGVGIIVVLSAALLIKVVVGGDADADTLVAYTLFTAAVVFGIATISNDNLQDLKTGQLVRATPWKQQLALVFGVIFGSIVIPPILELMLKGFGFAGAPGAGADALPAPQAALLSSVAKGIFGNSLDWGLIGLGAAIGAVVIVINEILSKTGKFSLPPLAVGMGMYLPASLALVIPIGALLGFLFNKWADKQANAERTKRMGVLMATGLIVGESLFGVINAGIIAATSNGDALAVVGEEFEKTAQWIGLALFILLTALVYNYVKKSQAQKNQVTEAA</sequence>
<feature type="transmembrane region" description="Helical" evidence="7">
    <location>
        <begin position="65"/>
        <end position="85"/>
    </location>
</feature>
<accession>F8DYL6</accession>
<feature type="transmembrane region" description="Helical" evidence="7">
    <location>
        <begin position="511"/>
        <end position="530"/>
    </location>
</feature>
<dbReference type="GO" id="GO:0016020">
    <property type="term" value="C:membrane"/>
    <property type="evidence" value="ECO:0007669"/>
    <property type="project" value="UniProtKB-SubCell"/>
</dbReference>
<feature type="transmembrane region" description="Helical" evidence="7">
    <location>
        <begin position="473"/>
        <end position="491"/>
    </location>
</feature>
<feature type="transmembrane region" description="Helical" evidence="7">
    <location>
        <begin position="328"/>
        <end position="350"/>
    </location>
</feature>
<evidence type="ECO:0000256" key="3">
    <source>
        <dbReference type="ARBA" id="ARBA00022692"/>
    </source>
</evidence>
<reference evidence="8 9" key="1">
    <citation type="journal article" date="2012" name="BMC Genomics">
        <title>Complete genome sequence, lifestyle, and multi-drug resistance of the human pathogen Corynebacterium resistens DSM 45100 isolated from blood samples of a leukemia patient.</title>
        <authorList>
            <person name="Schroder J."/>
            <person name="Maus I."/>
            <person name="Meyer K."/>
            <person name="Wordemann S."/>
            <person name="Blom J."/>
            <person name="Jaenicke S."/>
            <person name="Schneider J."/>
            <person name="Trost E."/>
            <person name="Tauch A."/>
        </authorList>
    </citation>
    <scope>NUCLEOTIDE SEQUENCE [LARGE SCALE GENOMIC DNA]</scope>
    <source>
        <strain evidence="9">DSM 45100 / JCM 12819 / CCUG 50093 / GTC 2026 / SICGH 158</strain>
    </source>
</reference>
<dbReference type="EMBL" id="CP002857">
    <property type="protein sequence ID" value="AEI09681.1"/>
    <property type="molecule type" value="Genomic_DNA"/>
</dbReference>
<evidence type="ECO:0000256" key="2">
    <source>
        <dbReference type="ARBA" id="ARBA00022448"/>
    </source>
</evidence>
<feature type="transmembrane region" description="Helical" evidence="7">
    <location>
        <begin position="645"/>
        <end position="668"/>
    </location>
</feature>
<feature type="compositionally biased region" description="Polar residues" evidence="6">
    <location>
        <begin position="16"/>
        <end position="33"/>
    </location>
</feature>
<evidence type="ECO:0000256" key="7">
    <source>
        <dbReference type="SAM" id="Phobius"/>
    </source>
</evidence>
<dbReference type="InterPro" id="IPR004814">
    <property type="entry name" value="Oligopep_transpt"/>
</dbReference>
<keyword evidence="9" id="KW-1185">Reference proteome</keyword>
<dbReference type="AlphaFoldDB" id="F8DYL6"/>
<feature type="region of interest" description="Disordered" evidence="6">
    <location>
        <begin position="179"/>
        <end position="219"/>
    </location>
</feature>
<dbReference type="InterPro" id="IPR045035">
    <property type="entry name" value="YSL-like"/>
</dbReference>
<dbReference type="RefSeq" id="WP_013888693.1">
    <property type="nucleotide sequence ID" value="NC_015673.1"/>
</dbReference>
<feature type="transmembrane region" description="Helical" evidence="7">
    <location>
        <begin position="412"/>
        <end position="438"/>
    </location>
</feature>
<feature type="transmembrane region" description="Helical" evidence="7">
    <location>
        <begin position="688"/>
        <end position="707"/>
    </location>
</feature>
<evidence type="ECO:0000256" key="1">
    <source>
        <dbReference type="ARBA" id="ARBA00004141"/>
    </source>
</evidence>
<feature type="transmembrane region" description="Helical" evidence="7">
    <location>
        <begin position="97"/>
        <end position="122"/>
    </location>
</feature>
<organism evidence="8 9">
    <name type="scientific">Corynebacterium resistens (strain DSM 45100 / JCM 12819 / GTC 2026 / SICGH 158)</name>
    <dbReference type="NCBI Taxonomy" id="662755"/>
    <lineage>
        <taxon>Bacteria</taxon>
        <taxon>Bacillati</taxon>
        <taxon>Actinomycetota</taxon>
        <taxon>Actinomycetes</taxon>
        <taxon>Mycobacteriales</taxon>
        <taxon>Corynebacteriaceae</taxon>
        <taxon>Corynebacterium</taxon>
    </lineage>
</organism>
<dbReference type="OrthoDB" id="9809340at2"/>
<dbReference type="NCBIfam" id="TIGR00728">
    <property type="entry name" value="OPT_sfam"/>
    <property type="match status" value="1"/>
</dbReference>
<feature type="transmembrane region" description="Helical" evidence="7">
    <location>
        <begin position="269"/>
        <end position="294"/>
    </location>
</feature>
<feature type="transmembrane region" description="Helical" evidence="7">
    <location>
        <begin position="444"/>
        <end position="464"/>
    </location>
</feature>
<evidence type="ECO:0000256" key="4">
    <source>
        <dbReference type="ARBA" id="ARBA00022989"/>
    </source>
</evidence>
<dbReference type="InterPro" id="IPR004813">
    <property type="entry name" value="OPT"/>
</dbReference>
<keyword evidence="5 7" id="KW-0472">Membrane</keyword>
<feature type="transmembrane region" description="Helical" evidence="7">
    <location>
        <begin position="570"/>
        <end position="589"/>
    </location>
</feature>
<dbReference type="STRING" id="662755.CRES_1325"/>
<gene>
    <name evidence="8" type="ordered locus">CRES_1325</name>
</gene>
<dbReference type="KEGG" id="crd:CRES_1325"/>
<evidence type="ECO:0000313" key="8">
    <source>
        <dbReference type="EMBL" id="AEI09681.1"/>
    </source>
</evidence>
<evidence type="ECO:0000256" key="5">
    <source>
        <dbReference type="ARBA" id="ARBA00023136"/>
    </source>
</evidence>
<feature type="region of interest" description="Disordered" evidence="6">
    <location>
        <begin position="1"/>
        <end position="33"/>
    </location>
</feature>
<feature type="compositionally biased region" description="Low complexity" evidence="6">
    <location>
        <begin position="181"/>
        <end position="208"/>
    </location>
</feature>
<protein>
    <submittedName>
        <fullName evidence="8">Membrane protein</fullName>
    </submittedName>
</protein>
<feature type="transmembrane region" description="Helical" evidence="7">
    <location>
        <begin position="229"/>
        <end position="249"/>
    </location>
</feature>
<dbReference type="Pfam" id="PF03169">
    <property type="entry name" value="OPT"/>
    <property type="match status" value="1"/>
</dbReference>
<feature type="transmembrane region" description="Helical" evidence="7">
    <location>
        <begin position="41"/>
        <end position="59"/>
    </location>
</feature>
<dbReference type="eggNOG" id="COG1297">
    <property type="taxonomic scope" value="Bacteria"/>
</dbReference>
<feature type="transmembrane region" description="Helical" evidence="7">
    <location>
        <begin position="128"/>
        <end position="149"/>
    </location>
</feature>
<feature type="transmembrane region" description="Helical" evidence="7">
    <location>
        <begin position="609"/>
        <end position="633"/>
    </location>
</feature>
<keyword evidence="2" id="KW-0813">Transport</keyword>
<dbReference type="GO" id="GO:0035673">
    <property type="term" value="F:oligopeptide transmembrane transporter activity"/>
    <property type="evidence" value="ECO:0007669"/>
    <property type="project" value="InterPro"/>
</dbReference>
<feature type="transmembrane region" description="Helical" evidence="7">
    <location>
        <begin position="376"/>
        <end position="400"/>
    </location>
</feature>
<proteinExistence type="predicted"/>
<keyword evidence="4 7" id="KW-1133">Transmembrane helix</keyword>
<evidence type="ECO:0000313" key="9">
    <source>
        <dbReference type="Proteomes" id="UP000000492"/>
    </source>
</evidence>
<comment type="subcellular location">
    <subcellularLocation>
        <location evidence="1">Membrane</location>
        <topology evidence="1">Multi-pass membrane protein</topology>
    </subcellularLocation>
</comment>
<keyword evidence="3 7" id="KW-0812">Transmembrane</keyword>
<dbReference type="PANTHER" id="PTHR31645">
    <property type="entry name" value="OLIGOPEPTIDE TRANSPORTER YGL114W-RELATED"/>
    <property type="match status" value="1"/>
</dbReference>
<dbReference type="NCBIfam" id="TIGR00733">
    <property type="entry name" value="OPT family oligopeptide transporter"/>
    <property type="match status" value="2"/>
</dbReference>
<dbReference type="HOGENOM" id="CLU_018238_1_1_11"/>